<feature type="compositionally biased region" description="Polar residues" evidence="1">
    <location>
        <begin position="400"/>
        <end position="411"/>
    </location>
</feature>
<feature type="region of interest" description="Disordered" evidence="1">
    <location>
        <begin position="397"/>
        <end position="431"/>
    </location>
</feature>
<name>A0ABQ5BLV9_9ASTR</name>
<gene>
    <name evidence="2" type="ORF">Tco_0873935</name>
</gene>
<evidence type="ECO:0000313" key="2">
    <source>
        <dbReference type="EMBL" id="GJT15229.1"/>
    </source>
</evidence>
<feature type="region of interest" description="Disordered" evidence="1">
    <location>
        <begin position="261"/>
        <end position="335"/>
    </location>
</feature>
<reference evidence="2" key="2">
    <citation type="submission" date="2022-01" db="EMBL/GenBank/DDBJ databases">
        <authorList>
            <person name="Yamashiro T."/>
            <person name="Shiraishi A."/>
            <person name="Satake H."/>
            <person name="Nakayama K."/>
        </authorList>
    </citation>
    <scope>NUCLEOTIDE SEQUENCE</scope>
</reference>
<organism evidence="2 3">
    <name type="scientific">Tanacetum coccineum</name>
    <dbReference type="NCBI Taxonomy" id="301880"/>
    <lineage>
        <taxon>Eukaryota</taxon>
        <taxon>Viridiplantae</taxon>
        <taxon>Streptophyta</taxon>
        <taxon>Embryophyta</taxon>
        <taxon>Tracheophyta</taxon>
        <taxon>Spermatophyta</taxon>
        <taxon>Magnoliopsida</taxon>
        <taxon>eudicotyledons</taxon>
        <taxon>Gunneridae</taxon>
        <taxon>Pentapetalae</taxon>
        <taxon>asterids</taxon>
        <taxon>campanulids</taxon>
        <taxon>Asterales</taxon>
        <taxon>Asteraceae</taxon>
        <taxon>Asteroideae</taxon>
        <taxon>Anthemideae</taxon>
        <taxon>Anthemidinae</taxon>
        <taxon>Tanacetum</taxon>
    </lineage>
</organism>
<dbReference type="Proteomes" id="UP001151760">
    <property type="component" value="Unassembled WGS sequence"/>
</dbReference>
<sequence>MLDVLKSQRNPIFKVVVAILKNTNFFRVVTTFSSIPAIYIHQFWDTMRYDSTTGIYSCQLDEQWFNLHKDILKDVLQITPINDNNPFVAPPSSDAVIEYVNTLGYPCMLRNVSAMSINDLYQPWRAILSMINMCLTEFVQSIQTFLTEKNRLIMALLGKKKYTPLLIPSIIFTKLIIHHLKTKHNIHPRTGSPLYYSHEDNVLGTLRSVGKDGRELFGMLIPDALLTDAIKRAPYYDGYLAHVVEYQRYLDGECSMAEEEAIPKSPKATKVTKPKATMQTKPSAPKVTKVTKPAGDKAPKSTSSQPPKPTPTPTKSSKEVQGKVPKKRKSKSPLKLVDEFVDKGVLDKELAYNDEESNLQRAMELSLKEQEERTHRPARLVVFREPDSGRFQPLLERRNPMTTKPSRNAESPSLDAELALADSETESDEPDISMAKDTEMEVIYIKTPVTTTGVQVEGQGGSDLSKAKEVMKTAEAEQTIEEQIHEEFTTTMYPNVQDNLKLPAEEQVILEEPASSTGTLSSLHQLDKDFNFSDQFLNDKSSDAEKEKTHAKAEVESMVTVTIQQDTSSVPPMTFKVIDLPRPRLDDPNVHSPLSSTILAATVTTTTITTSTITTATTPTVATTTPLLPPSQPPQSQTDTSIESCLNDTFTHIADLMQCYLPIASNLDGRIDNHASRLSDLENLNISHKVKVAVDEVVTDTVN</sequence>
<keyword evidence="3" id="KW-1185">Reference proteome</keyword>
<feature type="region of interest" description="Disordered" evidence="1">
    <location>
        <begin position="621"/>
        <end position="641"/>
    </location>
</feature>
<reference evidence="2" key="1">
    <citation type="journal article" date="2022" name="Int. J. Mol. Sci.">
        <title>Draft Genome of Tanacetum Coccineum: Genomic Comparison of Closely Related Tanacetum-Family Plants.</title>
        <authorList>
            <person name="Yamashiro T."/>
            <person name="Shiraishi A."/>
            <person name="Nakayama K."/>
            <person name="Satake H."/>
        </authorList>
    </citation>
    <scope>NUCLEOTIDE SEQUENCE</scope>
</reference>
<evidence type="ECO:0000256" key="1">
    <source>
        <dbReference type="SAM" id="MobiDB-lite"/>
    </source>
</evidence>
<accession>A0ABQ5BLV9</accession>
<dbReference type="EMBL" id="BQNB010013380">
    <property type="protein sequence ID" value="GJT15229.1"/>
    <property type="molecule type" value="Genomic_DNA"/>
</dbReference>
<proteinExistence type="predicted"/>
<dbReference type="InterPro" id="IPR003903">
    <property type="entry name" value="UIM_dom"/>
</dbReference>
<protein>
    <submittedName>
        <fullName evidence="2">Retrovirus-related pol polyprotein from transposon TNT 1-94</fullName>
    </submittedName>
</protein>
<feature type="compositionally biased region" description="Low complexity" evidence="1">
    <location>
        <begin position="263"/>
        <end position="277"/>
    </location>
</feature>
<dbReference type="PROSITE" id="PS50330">
    <property type="entry name" value="UIM"/>
    <property type="match status" value="1"/>
</dbReference>
<comment type="caution">
    <text evidence="2">The sequence shown here is derived from an EMBL/GenBank/DDBJ whole genome shotgun (WGS) entry which is preliminary data.</text>
</comment>
<evidence type="ECO:0000313" key="3">
    <source>
        <dbReference type="Proteomes" id="UP001151760"/>
    </source>
</evidence>